<accession>A0ABV0JH10</accession>
<evidence type="ECO:0000313" key="1">
    <source>
        <dbReference type="EMBL" id="MEP0821071.1"/>
    </source>
</evidence>
<dbReference type="EMBL" id="JAMPKM010000066">
    <property type="protein sequence ID" value="MEP0821071.1"/>
    <property type="molecule type" value="Genomic_DNA"/>
</dbReference>
<organism evidence="1 2">
    <name type="scientific">Trichocoleus desertorum GB2-A4</name>
    <dbReference type="NCBI Taxonomy" id="2933944"/>
    <lineage>
        <taxon>Bacteria</taxon>
        <taxon>Bacillati</taxon>
        <taxon>Cyanobacteriota</taxon>
        <taxon>Cyanophyceae</taxon>
        <taxon>Leptolyngbyales</taxon>
        <taxon>Trichocoleusaceae</taxon>
        <taxon>Trichocoleus</taxon>
    </lineage>
</organism>
<gene>
    <name evidence="1" type="ORF">NC998_28915</name>
</gene>
<dbReference type="Proteomes" id="UP001464891">
    <property type="component" value="Unassembled WGS sequence"/>
</dbReference>
<keyword evidence="2" id="KW-1185">Reference proteome</keyword>
<evidence type="ECO:0000313" key="2">
    <source>
        <dbReference type="Proteomes" id="UP001464891"/>
    </source>
</evidence>
<reference evidence="1 2" key="1">
    <citation type="submission" date="2022-04" db="EMBL/GenBank/DDBJ databases">
        <title>Positive selection, recombination, and allopatry shape intraspecific diversity of widespread and dominant cyanobacteria.</title>
        <authorList>
            <person name="Wei J."/>
            <person name="Shu W."/>
            <person name="Hu C."/>
        </authorList>
    </citation>
    <scope>NUCLEOTIDE SEQUENCE [LARGE SCALE GENOMIC DNA]</scope>
    <source>
        <strain evidence="1 2">GB2-A4</strain>
    </source>
</reference>
<sequence>MNRYLNWAGATVLLSASVVAWFHPAIASTYRSSTDSTVVVLQETSPLSEKPWGYYFTKSAGRSWKGDIAISSKAAGAGQTLYTGTFQDQVMGPGTAMTCTGKIRIARQNPGVSNQIGAKVTWQITGGSGCPQVGRSVTLDLVESLPRPDRNGDFTSTNANTWMSETNGNVTWLAWRVVSSDGKLNCRTSPNGSIQRVYTTRDRIEAETRGATAFTFSNGAPLMSTRQGCYVRANAQYLQPISIPF</sequence>
<comment type="caution">
    <text evidence="1">The sequence shown here is derived from an EMBL/GenBank/DDBJ whole genome shotgun (WGS) entry which is preliminary data.</text>
</comment>
<proteinExistence type="predicted"/>
<protein>
    <submittedName>
        <fullName evidence="1">Uncharacterized protein</fullName>
    </submittedName>
</protein>
<dbReference type="RefSeq" id="WP_199299312.1">
    <property type="nucleotide sequence ID" value="NZ_JAMPKM010000066.1"/>
</dbReference>
<name>A0ABV0JH10_9CYAN</name>